<protein>
    <recommendedName>
        <fullName evidence="2">MAM domain-containing protein</fullName>
    </recommendedName>
</protein>
<name>A0A812DH57_ACAPH</name>
<evidence type="ECO:0000313" key="4">
    <source>
        <dbReference type="Proteomes" id="UP000597762"/>
    </source>
</evidence>
<feature type="domain" description="MAM" evidence="2">
    <location>
        <begin position="1"/>
        <end position="77"/>
    </location>
</feature>
<dbReference type="PANTHER" id="PTHR23282">
    <property type="entry name" value="APICAL ENDOSOMAL GLYCOPROTEIN PRECURSOR"/>
    <property type="match status" value="1"/>
</dbReference>
<dbReference type="EMBL" id="CAHIKZ030003722">
    <property type="protein sequence ID" value="CAE1303496.1"/>
    <property type="molecule type" value="Genomic_DNA"/>
</dbReference>
<keyword evidence="4" id="KW-1185">Reference proteome</keyword>
<dbReference type="SUPFAM" id="SSF49899">
    <property type="entry name" value="Concanavalin A-like lectins/glucanases"/>
    <property type="match status" value="1"/>
</dbReference>
<evidence type="ECO:0000313" key="3">
    <source>
        <dbReference type="EMBL" id="CAE1303496.1"/>
    </source>
</evidence>
<dbReference type="InterPro" id="IPR051560">
    <property type="entry name" value="MAM_domain-containing"/>
</dbReference>
<evidence type="ECO:0000256" key="1">
    <source>
        <dbReference type="SAM" id="MobiDB-lite"/>
    </source>
</evidence>
<comment type="caution">
    <text evidence="3">The sequence shown here is derived from an EMBL/GenBank/DDBJ whole genome shotgun (WGS) entry which is preliminary data.</text>
</comment>
<reference evidence="3" key="1">
    <citation type="submission" date="2021-01" db="EMBL/GenBank/DDBJ databases">
        <authorList>
            <person name="Li R."/>
            <person name="Bekaert M."/>
        </authorList>
    </citation>
    <scope>NUCLEOTIDE SEQUENCE</scope>
    <source>
        <strain evidence="3">Farmed</strain>
    </source>
</reference>
<proteinExistence type="predicted"/>
<dbReference type="Proteomes" id="UP000597762">
    <property type="component" value="Unassembled WGS sequence"/>
</dbReference>
<evidence type="ECO:0000259" key="2">
    <source>
        <dbReference type="PROSITE" id="PS50060"/>
    </source>
</evidence>
<feature type="compositionally biased region" description="Polar residues" evidence="1">
    <location>
        <begin position="128"/>
        <end position="137"/>
    </location>
</feature>
<dbReference type="Gene3D" id="2.60.120.200">
    <property type="match status" value="1"/>
</dbReference>
<sequence length="201" mass="21459">MNGLQVASLSVSVKSANNVETTYWRLSGNQGPNWHHGQVPLPAAKEDFQIVIDGSVGGKFGDIAVDDLYVREKGCGFSPRKAAVYVPTVTPPLVITTTNPPIISEARVFHQTESRGPCLSPAGIQRPRSPTSWNTETRVSHQPESRDSGLPPAGIQRAGSPTSRNLESRVSHQPEFREPGLPPAGIQRPGSPTGRNPAAGT</sequence>
<accession>A0A812DH57</accession>
<dbReference type="Pfam" id="PF00629">
    <property type="entry name" value="MAM"/>
    <property type="match status" value="1"/>
</dbReference>
<dbReference type="InterPro" id="IPR013320">
    <property type="entry name" value="ConA-like_dom_sf"/>
</dbReference>
<feature type="region of interest" description="Disordered" evidence="1">
    <location>
        <begin position="113"/>
        <end position="201"/>
    </location>
</feature>
<organism evidence="3 4">
    <name type="scientific">Acanthosepion pharaonis</name>
    <name type="common">Pharaoh cuttlefish</name>
    <name type="synonym">Sepia pharaonis</name>
    <dbReference type="NCBI Taxonomy" id="158019"/>
    <lineage>
        <taxon>Eukaryota</taxon>
        <taxon>Metazoa</taxon>
        <taxon>Spiralia</taxon>
        <taxon>Lophotrochozoa</taxon>
        <taxon>Mollusca</taxon>
        <taxon>Cephalopoda</taxon>
        <taxon>Coleoidea</taxon>
        <taxon>Decapodiformes</taxon>
        <taxon>Sepiida</taxon>
        <taxon>Sepiina</taxon>
        <taxon>Sepiidae</taxon>
        <taxon>Acanthosepion</taxon>
    </lineage>
</organism>
<gene>
    <name evidence="3" type="ORF">SPHA_56413</name>
</gene>
<dbReference type="InterPro" id="IPR000998">
    <property type="entry name" value="MAM_dom"/>
</dbReference>
<dbReference type="OrthoDB" id="412155at2759"/>
<feature type="compositionally biased region" description="Basic and acidic residues" evidence="1">
    <location>
        <begin position="166"/>
        <end position="178"/>
    </location>
</feature>
<dbReference type="PROSITE" id="PS50060">
    <property type="entry name" value="MAM_2"/>
    <property type="match status" value="1"/>
</dbReference>
<dbReference type="PANTHER" id="PTHR23282:SF146">
    <property type="entry name" value="RT07201P-RELATED"/>
    <property type="match status" value="1"/>
</dbReference>
<feature type="compositionally biased region" description="Basic and acidic residues" evidence="1">
    <location>
        <begin position="138"/>
        <end position="147"/>
    </location>
</feature>
<dbReference type="GO" id="GO:0016020">
    <property type="term" value="C:membrane"/>
    <property type="evidence" value="ECO:0007669"/>
    <property type="project" value="InterPro"/>
</dbReference>
<dbReference type="AlphaFoldDB" id="A0A812DH57"/>